<keyword evidence="2" id="KW-1185">Reference proteome</keyword>
<gene>
    <name evidence="1" type="ORF">SAMN06265784_103681</name>
</gene>
<evidence type="ECO:0000313" key="2">
    <source>
        <dbReference type="Proteomes" id="UP000193228"/>
    </source>
</evidence>
<dbReference type="InterPro" id="IPR029035">
    <property type="entry name" value="DHS-like_NAD/FAD-binding_dom"/>
</dbReference>
<dbReference type="EMBL" id="FXAT01000003">
    <property type="protein sequence ID" value="SMG39514.1"/>
    <property type="molecule type" value="Genomic_DNA"/>
</dbReference>
<proteinExistence type="predicted"/>
<name>A0A1X7KG14_9BURK</name>
<organism evidence="1 2">
    <name type="scientific">Paraburkholderia susongensis</name>
    <dbReference type="NCBI Taxonomy" id="1515439"/>
    <lineage>
        <taxon>Bacteria</taxon>
        <taxon>Pseudomonadati</taxon>
        <taxon>Pseudomonadota</taxon>
        <taxon>Betaproteobacteria</taxon>
        <taxon>Burkholderiales</taxon>
        <taxon>Burkholderiaceae</taxon>
        <taxon>Paraburkholderia</taxon>
    </lineage>
</organism>
<dbReference type="Proteomes" id="UP000193228">
    <property type="component" value="Unassembled WGS sequence"/>
</dbReference>
<sequence>MLSAYSFETFVIELLRVHAESQAKPFDSRAKFRTGAPREIFMPDGFAPQGFDDFHGPVIVECYLSLSRQNFSRKLNLLQGVARAALSHAEVRPPVTLLFITDQLVDLDEFEPIVRSSGKDDSAIEVVIWGKAELNQVSGQHPEVSEHIVGNLLSMRVRSVLKNKEPDWRTERGSRVSKLAERFSTGQFSLFLGAGVSSSAGMPDWNSLLNALFVTYLTEDVEAKNDGAAQSILELVKRMNALDGPSALVSARYLRKGIAGNSADGRDFTGAIRKALYGLRKQNWLIDSPLIRVLVELCIPRRSGALVRSVITYNFDDLFERQLQAKSIPHKAVYSQTASVEVDDLPVYHVHGFIPEKASPYDGLDDATLVFAEEGYHQIYTDAYHWSNLVQLSALRDSTCLMVGLSMADPNLRRLLEISNRGVNEPRHFAFMKRMTVDSFVYDEVDNGKKKQILPDLDAAETFLENHHALTEVLMNELGVTVLWYEGYDEIPTILNEVGFPARAK</sequence>
<accession>A0A1X7KG14</accession>
<evidence type="ECO:0000313" key="1">
    <source>
        <dbReference type="EMBL" id="SMG39514.1"/>
    </source>
</evidence>
<reference evidence="2" key="1">
    <citation type="submission" date="2017-04" db="EMBL/GenBank/DDBJ databases">
        <authorList>
            <person name="Varghese N."/>
            <person name="Submissions S."/>
        </authorList>
    </citation>
    <scope>NUCLEOTIDE SEQUENCE [LARGE SCALE GENOMIC DNA]</scope>
    <source>
        <strain evidence="2">LMG 29540</strain>
    </source>
</reference>
<dbReference type="SUPFAM" id="SSF52467">
    <property type="entry name" value="DHS-like NAD/FAD-binding domain"/>
    <property type="match status" value="1"/>
</dbReference>
<dbReference type="AlphaFoldDB" id="A0A1X7KG14"/>
<protein>
    <submittedName>
        <fullName evidence="1">SIR2-like domain-containing protein</fullName>
    </submittedName>
</protein>
<dbReference type="Pfam" id="PF13289">
    <property type="entry name" value="SIR2_2"/>
    <property type="match status" value="1"/>
</dbReference>